<evidence type="ECO:0000256" key="1">
    <source>
        <dbReference type="ARBA" id="ARBA00004474"/>
    </source>
</evidence>
<evidence type="ECO:0000256" key="3">
    <source>
        <dbReference type="SAM" id="MobiDB-lite"/>
    </source>
</evidence>
<dbReference type="Pfam" id="PF04755">
    <property type="entry name" value="PAP_fibrillin"/>
    <property type="match status" value="1"/>
</dbReference>
<gene>
    <name evidence="6" type="ORF">QTG54_003076</name>
</gene>
<comment type="subcellular location">
    <subcellularLocation>
        <location evidence="1">Plastid</location>
    </subcellularLocation>
</comment>
<feature type="signal peptide" evidence="4">
    <location>
        <begin position="1"/>
        <end position="27"/>
    </location>
</feature>
<accession>A0AAD8YH38</accession>
<dbReference type="AlphaFoldDB" id="A0AAD8YH38"/>
<feature type="domain" description="Plastid lipid-associated protein/fibrillin conserved" evidence="5">
    <location>
        <begin position="89"/>
        <end position="300"/>
    </location>
</feature>
<comment type="caution">
    <text evidence="6">The sequence shown here is derived from an EMBL/GenBank/DDBJ whole genome shotgun (WGS) entry which is preliminary data.</text>
</comment>
<evidence type="ECO:0000259" key="5">
    <source>
        <dbReference type="Pfam" id="PF04755"/>
    </source>
</evidence>
<dbReference type="InterPro" id="IPR039633">
    <property type="entry name" value="PAP"/>
</dbReference>
<sequence>MPSKMRNCNNLLSISLGAAVVLHQTGAFVLPQRATLTHGSHSSESLRPNTKFYNSDTDDDSSSDSIPSDTDSDPQPPAVESNNDEIASHLKSKLYQLAASYDRGFAAAPKARTEANEIIEQLAAVNPTENAARGIDGNDFSDDVPLKAIWRMVWTSAFDVVSLGASPIAAPSAIYQVITDPPIATNIIDFIPRAQSFFPSSSVPSSLLRAEVTTRASSRRGAADRVGLAFEGVKLQPIELLGQKVDNLPPLSVDLTWQQGLIDQVASFVPGLENLSSDGKDDADAPGYFDIEYVDDELLIICQQALPQQAQGGRFALVKVDNYDP</sequence>
<keyword evidence="7" id="KW-1185">Reference proteome</keyword>
<feature type="compositionally biased region" description="Polar residues" evidence="3">
    <location>
        <begin position="37"/>
        <end position="54"/>
    </location>
</feature>
<dbReference type="PANTHER" id="PTHR31906">
    <property type="entry name" value="PLASTID-LIPID-ASSOCIATED PROTEIN 4, CHLOROPLASTIC-RELATED"/>
    <property type="match status" value="1"/>
</dbReference>
<evidence type="ECO:0000313" key="7">
    <source>
        <dbReference type="Proteomes" id="UP001224775"/>
    </source>
</evidence>
<evidence type="ECO:0000256" key="4">
    <source>
        <dbReference type="SAM" id="SignalP"/>
    </source>
</evidence>
<keyword evidence="2" id="KW-0934">Plastid</keyword>
<protein>
    <recommendedName>
        <fullName evidence="5">Plastid lipid-associated protein/fibrillin conserved domain-containing protein</fullName>
    </recommendedName>
</protein>
<organism evidence="6 7">
    <name type="scientific">Skeletonema marinoi</name>
    <dbReference type="NCBI Taxonomy" id="267567"/>
    <lineage>
        <taxon>Eukaryota</taxon>
        <taxon>Sar</taxon>
        <taxon>Stramenopiles</taxon>
        <taxon>Ochrophyta</taxon>
        <taxon>Bacillariophyta</taxon>
        <taxon>Coscinodiscophyceae</taxon>
        <taxon>Thalassiosirophycidae</taxon>
        <taxon>Thalassiosirales</taxon>
        <taxon>Skeletonemataceae</taxon>
        <taxon>Skeletonema</taxon>
        <taxon>Skeletonema marinoi-dohrnii complex</taxon>
    </lineage>
</organism>
<evidence type="ECO:0000256" key="2">
    <source>
        <dbReference type="ARBA" id="ARBA00022640"/>
    </source>
</evidence>
<dbReference type="Proteomes" id="UP001224775">
    <property type="component" value="Unassembled WGS sequence"/>
</dbReference>
<proteinExistence type="predicted"/>
<name>A0AAD8YH38_9STRA</name>
<feature type="chain" id="PRO_5042289422" description="Plastid lipid-associated protein/fibrillin conserved domain-containing protein" evidence="4">
    <location>
        <begin position="28"/>
        <end position="325"/>
    </location>
</feature>
<reference evidence="6" key="1">
    <citation type="submission" date="2023-06" db="EMBL/GenBank/DDBJ databases">
        <title>Survivors Of The Sea: Transcriptome response of Skeletonema marinoi to long-term dormancy.</title>
        <authorList>
            <person name="Pinder M.I.M."/>
            <person name="Kourtchenko O."/>
            <person name="Robertson E.K."/>
            <person name="Larsson T."/>
            <person name="Maumus F."/>
            <person name="Osuna-Cruz C.M."/>
            <person name="Vancaester E."/>
            <person name="Stenow R."/>
            <person name="Vandepoele K."/>
            <person name="Ploug H."/>
            <person name="Bruchert V."/>
            <person name="Godhe A."/>
            <person name="Topel M."/>
        </authorList>
    </citation>
    <scope>NUCLEOTIDE SEQUENCE</scope>
    <source>
        <strain evidence="6">R05AC</strain>
    </source>
</reference>
<dbReference type="InterPro" id="IPR006843">
    <property type="entry name" value="PAP/fibrillin_dom"/>
</dbReference>
<dbReference type="EMBL" id="JATAAI010000004">
    <property type="protein sequence ID" value="KAK1746469.1"/>
    <property type="molecule type" value="Genomic_DNA"/>
</dbReference>
<evidence type="ECO:0000313" key="6">
    <source>
        <dbReference type="EMBL" id="KAK1746469.1"/>
    </source>
</evidence>
<dbReference type="GO" id="GO:0009536">
    <property type="term" value="C:plastid"/>
    <property type="evidence" value="ECO:0007669"/>
    <property type="project" value="UniProtKB-SubCell"/>
</dbReference>
<feature type="region of interest" description="Disordered" evidence="3">
    <location>
        <begin position="37"/>
        <end position="82"/>
    </location>
</feature>
<keyword evidence="4" id="KW-0732">Signal</keyword>